<dbReference type="GO" id="GO:0016740">
    <property type="term" value="F:transferase activity"/>
    <property type="evidence" value="ECO:0007669"/>
    <property type="project" value="UniProtKB-KW"/>
</dbReference>
<dbReference type="InterPro" id="IPR016181">
    <property type="entry name" value="Acyl_CoA_acyltransferase"/>
</dbReference>
<keyword evidence="2" id="KW-0808">Transferase</keyword>
<dbReference type="Gene3D" id="3.40.630.30">
    <property type="match status" value="1"/>
</dbReference>
<sequence>MKTIEFEVIKNDFQRQYEAKIEGEILTAEFSEQERKIFLTKLTVPDTYKDSEVQDLFISKILDSFEDTRFKVMPTSPEIARFFRKNRLKYKDLLPAGITI</sequence>
<dbReference type="SUPFAM" id="SSF55729">
    <property type="entry name" value="Acyl-CoA N-acyltransferases (Nat)"/>
    <property type="match status" value="1"/>
</dbReference>
<dbReference type="EMBL" id="APLF01000005">
    <property type="protein sequence ID" value="EMY81571.1"/>
    <property type="molecule type" value="Genomic_DNA"/>
</dbReference>
<accession>N1WMR0</accession>
<dbReference type="PATRIC" id="fig|1189619.4.peg.1436"/>
<gene>
    <name evidence="2" type="ORF">pgond44_06960</name>
</gene>
<dbReference type="STRING" id="1189619.pgond44_06960"/>
<evidence type="ECO:0000259" key="1">
    <source>
        <dbReference type="PROSITE" id="PS51729"/>
    </source>
</evidence>
<keyword evidence="3" id="KW-1185">Reference proteome</keyword>
<dbReference type="AlphaFoldDB" id="N1WMR0"/>
<proteinExistence type="predicted"/>
<dbReference type="InterPro" id="IPR031165">
    <property type="entry name" value="GNAT_YJDJ"/>
</dbReference>
<comment type="caution">
    <text evidence="2">The sequence shown here is derived from an EMBL/GenBank/DDBJ whole genome shotgun (WGS) entry which is preliminary data.</text>
</comment>
<dbReference type="eggNOG" id="COG2388">
    <property type="taxonomic scope" value="Bacteria"/>
</dbReference>
<dbReference type="PROSITE" id="PS51729">
    <property type="entry name" value="GNAT_YJDJ"/>
    <property type="match status" value="1"/>
</dbReference>
<feature type="domain" description="N-acetyltransferase" evidence="1">
    <location>
        <begin position="9"/>
        <end position="95"/>
    </location>
</feature>
<dbReference type="RefSeq" id="WP_003438899.1">
    <property type="nucleotide sequence ID" value="NZ_APLF01000005.1"/>
</dbReference>
<evidence type="ECO:0000313" key="2">
    <source>
        <dbReference type="EMBL" id="EMY81571.1"/>
    </source>
</evidence>
<dbReference type="Proteomes" id="UP000012317">
    <property type="component" value="Unassembled WGS sequence"/>
</dbReference>
<protein>
    <submittedName>
        <fullName evidence="2">Acetyltransferase, putative</fullName>
    </submittedName>
</protein>
<reference evidence="2 3" key="1">
    <citation type="journal article" date="2014" name="Genome Biol. Evol.">
        <title>Extensive gene acquisition in the extremely psychrophilic bacterial species Psychroflexus torquis and the link to sea-ice ecosystem specialism.</title>
        <authorList>
            <person name="Feng S."/>
            <person name="Powell S.M."/>
            <person name="Wilson R."/>
            <person name="Bowman J.P."/>
        </authorList>
    </citation>
    <scope>NUCLEOTIDE SEQUENCE [LARGE SCALE GENOMIC DNA]</scope>
    <source>
        <strain evidence="2 3">ACAM 44</strain>
    </source>
</reference>
<name>N1WMR0_9FLAO</name>
<evidence type="ECO:0000313" key="3">
    <source>
        <dbReference type="Proteomes" id="UP000012317"/>
    </source>
</evidence>
<dbReference type="Pfam" id="PF14542">
    <property type="entry name" value="Acetyltransf_CG"/>
    <property type="match status" value="1"/>
</dbReference>
<organism evidence="2 3">
    <name type="scientific">Psychroflexus gondwanensis ACAM 44</name>
    <dbReference type="NCBI Taxonomy" id="1189619"/>
    <lineage>
        <taxon>Bacteria</taxon>
        <taxon>Pseudomonadati</taxon>
        <taxon>Bacteroidota</taxon>
        <taxon>Flavobacteriia</taxon>
        <taxon>Flavobacteriales</taxon>
        <taxon>Flavobacteriaceae</taxon>
        <taxon>Psychroflexus</taxon>
    </lineage>
</organism>